<protein>
    <recommendedName>
        <fullName evidence="1">F-box domain-containing protein</fullName>
    </recommendedName>
</protein>
<dbReference type="PROSITE" id="PS50181">
    <property type="entry name" value="FBOX"/>
    <property type="match status" value="1"/>
</dbReference>
<organism evidence="2 3">
    <name type="scientific">Aspergillus indologenus CBS 114.80</name>
    <dbReference type="NCBI Taxonomy" id="1450541"/>
    <lineage>
        <taxon>Eukaryota</taxon>
        <taxon>Fungi</taxon>
        <taxon>Dikarya</taxon>
        <taxon>Ascomycota</taxon>
        <taxon>Pezizomycotina</taxon>
        <taxon>Eurotiomycetes</taxon>
        <taxon>Eurotiomycetidae</taxon>
        <taxon>Eurotiales</taxon>
        <taxon>Aspergillaceae</taxon>
        <taxon>Aspergillus</taxon>
        <taxon>Aspergillus subgen. Circumdati</taxon>
    </lineage>
</organism>
<feature type="domain" description="F-box" evidence="1">
    <location>
        <begin position="4"/>
        <end position="49"/>
    </location>
</feature>
<dbReference type="EMBL" id="KZ825465">
    <property type="protein sequence ID" value="PYI36387.1"/>
    <property type="molecule type" value="Genomic_DNA"/>
</dbReference>
<evidence type="ECO:0000313" key="2">
    <source>
        <dbReference type="EMBL" id="PYI36387.1"/>
    </source>
</evidence>
<sequence>MPPKPWLEALPGEILYAIFEYLELPTLKEMSRLNKRLRDRALPILFRHIAVDFSQGSIACLNDLAGSNLSSFVTSLEFQVSRTTKGDTIC</sequence>
<dbReference type="Proteomes" id="UP000248817">
    <property type="component" value="Unassembled WGS sequence"/>
</dbReference>
<reference evidence="2 3" key="1">
    <citation type="submission" date="2018-02" db="EMBL/GenBank/DDBJ databases">
        <title>The genomes of Aspergillus section Nigri reveals drivers in fungal speciation.</title>
        <authorList>
            <consortium name="DOE Joint Genome Institute"/>
            <person name="Vesth T.C."/>
            <person name="Nybo J."/>
            <person name="Theobald S."/>
            <person name="Brandl J."/>
            <person name="Frisvad J.C."/>
            <person name="Nielsen K.F."/>
            <person name="Lyhne E.K."/>
            <person name="Kogle M.E."/>
            <person name="Kuo A."/>
            <person name="Riley R."/>
            <person name="Clum A."/>
            <person name="Nolan M."/>
            <person name="Lipzen A."/>
            <person name="Salamov A."/>
            <person name="Henrissat B."/>
            <person name="Wiebenga A."/>
            <person name="De vries R.P."/>
            <person name="Grigoriev I.V."/>
            <person name="Mortensen U.H."/>
            <person name="Andersen M.R."/>
            <person name="Baker S.E."/>
        </authorList>
    </citation>
    <scope>NUCLEOTIDE SEQUENCE [LARGE SCALE GENOMIC DNA]</scope>
    <source>
        <strain evidence="2 3">CBS 114.80</strain>
    </source>
</reference>
<gene>
    <name evidence="2" type="ORF">BP00DRAFT_421730</name>
</gene>
<accession>A0A2V5JC11</accession>
<dbReference type="AlphaFoldDB" id="A0A2V5JC11"/>
<keyword evidence="3" id="KW-1185">Reference proteome</keyword>
<name>A0A2V5JC11_9EURO</name>
<evidence type="ECO:0000259" key="1">
    <source>
        <dbReference type="PROSITE" id="PS50181"/>
    </source>
</evidence>
<proteinExistence type="predicted"/>
<dbReference type="InterPro" id="IPR036047">
    <property type="entry name" value="F-box-like_dom_sf"/>
</dbReference>
<evidence type="ECO:0000313" key="3">
    <source>
        <dbReference type="Proteomes" id="UP000248817"/>
    </source>
</evidence>
<dbReference type="SUPFAM" id="SSF81383">
    <property type="entry name" value="F-box domain"/>
    <property type="match status" value="1"/>
</dbReference>
<dbReference type="InterPro" id="IPR001810">
    <property type="entry name" value="F-box_dom"/>
</dbReference>